<evidence type="ECO:0000256" key="7">
    <source>
        <dbReference type="SAM" id="Phobius"/>
    </source>
</evidence>
<keyword evidence="3" id="KW-1003">Cell membrane</keyword>
<feature type="transmembrane region" description="Helical" evidence="7">
    <location>
        <begin position="91"/>
        <end position="112"/>
    </location>
</feature>
<proteinExistence type="inferred from homology"/>
<accession>A0A8J3IST6</accession>
<dbReference type="InterPro" id="IPR003370">
    <property type="entry name" value="Chromate_transpt"/>
</dbReference>
<dbReference type="GO" id="GO:0005886">
    <property type="term" value="C:plasma membrane"/>
    <property type="evidence" value="ECO:0007669"/>
    <property type="project" value="UniProtKB-SubCell"/>
</dbReference>
<evidence type="ECO:0000256" key="2">
    <source>
        <dbReference type="ARBA" id="ARBA00005262"/>
    </source>
</evidence>
<feature type="transmembrane region" description="Helical" evidence="7">
    <location>
        <begin position="55"/>
        <end position="79"/>
    </location>
</feature>
<dbReference type="PANTHER" id="PTHR43663:SF1">
    <property type="entry name" value="CHROMATE TRANSPORTER"/>
    <property type="match status" value="1"/>
</dbReference>
<evidence type="ECO:0000256" key="5">
    <source>
        <dbReference type="ARBA" id="ARBA00022989"/>
    </source>
</evidence>
<dbReference type="InterPro" id="IPR014047">
    <property type="entry name" value="Chr_Tranpt_l_chain"/>
</dbReference>
<protein>
    <submittedName>
        <fullName evidence="8">Chromate transporter</fullName>
    </submittedName>
</protein>
<feature type="transmembrane region" description="Helical" evidence="7">
    <location>
        <begin position="12"/>
        <end position="35"/>
    </location>
</feature>
<keyword evidence="9" id="KW-1185">Reference proteome</keyword>
<feature type="transmembrane region" description="Helical" evidence="7">
    <location>
        <begin position="292"/>
        <end position="316"/>
    </location>
</feature>
<dbReference type="Proteomes" id="UP000597444">
    <property type="component" value="Unassembled WGS sequence"/>
</dbReference>
<sequence length="395" mass="42352">MKEAQPNWRRFARLMAVFSYIGLIGFGGALGPIGLMETSCVKRRHWLGSEAFQEGLVIATLFPGATALQLAVYIGSLYAGPLGGLLSGISFLLPAFLLMLSLSWLYVLYGTWPIIEAGFTWIGPVVVAIIMSTLYEMGRGSLKTLVHWSIGCLACLGVLFPIFPLFINLPIILLSCGVLGMILYGRGPSPPPPTKSSSPVTLHSFVMLPLAFQAFLEGVPPLLSLAVEFFKVGFLLFGCGFVMIPFLQQELVEHLHWLTTQQLLDGIALAQITPGPFLVVATFIGYKSAGIAGALTATGAVFTPSFLLASVATPLLLRIRHSPRVKGFFQGVTPAVLGVLTASIVLLAQTTIIDGWTLGIAMISFSLLFLRRVHPAFLIGGALILGMLHVLVTPS</sequence>
<dbReference type="Pfam" id="PF02417">
    <property type="entry name" value="Chromate_transp"/>
    <property type="match status" value="2"/>
</dbReference>
<feature type="transmembrane region" description="Helical" evidence="7">
    <location>
        <begin position="267"/>
        <end position="286"/>
    </location>
</feature>
<feature type="transmembrane region" description="Helical" evidence="7">
    <location>
        <begin position="222"/>
        <end position="247"/>
    </location>
</feature>
<evidence type="ECO:0000313" key="8">
    <source>
        <dbReference type="EMBL" id="GHO94656.1"/>
    </source>
</evidence>
<organism evidence="8 9">
    <name type="scientific">Reticulibacter mediterranei</name>
    <dbReference type="NCBI Taxonomy" id="2778369"/>
    <lineage>
        <taxon>Bacteria</taxon>
        <taxon>Bacillati</taxon>
        <taxon>Chloroflexota</taxon>
        <taxon>Ktedonobacteria</taxon>
        <taxon>Ktedonobacterales</taxon>
        <taxon>Reticulibacteraceae</taxon>
        <taxon>Reticulibacter</taxon>
    </lineage>
</organism>
<dbReference type="AlphaFoldDB" id="A0A8J3IST6"/>
<comment type="similarity">
    <text evidence="2">Belongs to the chromate ion transporter (CHR) (TC 2.A.51) family.</text>
</comment>
<evidence type="ECO:0000313" key="9">
    <source>
        <dbReference type="Proteomes" id="UP000597444"/>
    </source>
</evidence>
<evidence type="ECO:0000256" key="4">
    <source>
        <dbReference type="ARBA" id="ARBA00022692"/>
    </source>
</evidence>
<feature type="transmembrane region" description="Helical" evidence="7">
    <location>
        <begin position="353"/>
        <end position="370"/>
    </location>
</feature>
<reference evidence="8" key="1">
    <citation type="submission" date="2020-10" db="EMBL/GenBank/DDBJ databases">
        <title>Taxonomic study of unclassified bacteria belonging to the class Ktedonobacteria.</title>
        <authorList>
            <person name="Yabe S."/>
            <person name="Wang C.M."/>
            <person name="Zheng Y."/>
            <person name="Sakai Y."/>
            <person name="Cavaletti L."/>
            <person name="Monciardini P."/>
            <person name="Donadio S."/>
        </authorList>
    </citation>
    <scope>NUCLEOTIDE SEQUENCE</scope>
    <source>
        <strain evidence="8">ID150040</strain>
    </source>
</reference>
<feature type="transmembrane region" description="Helical" evidence="7">
    <location>
        <begin position="377"/>
        <end position="394"/>
    </location>
</feature>
<dbReference type="InterPro" id="IPR052518">
    <property type="entry name" value="CHR_Transporter"/>
</dbReference>
<evidence type="ECO:0000256" key="6">
    <source>
        <dbReference type="ARBA" id="ARBA00023136"/>
    </source>
</evidence>
<keyword evidence="5 7" id="KW-1133">Transmembrane helix</keyword>
<feature type="transmembrane region" description="Helical" evidence="7">
    <location>
        <begin position="328"/>
        <end position="347"/>
    </location>
</feature>
<feature type="transmembrane region" description="Helical" evidence="7">
    <location>
        <begin position="145"/>
        <end position="163"/>
    </location>
</feature>
<keyword evidence="6 7" id="KW-0472">Membrane</keyword>
<dbReference type="NCBIfam" id="TIGR00937">
    <property type="entry name" value="2A51"/>
    <property type="match status" value="1"/>
</dbReference>
<feature type="transmembrane region" description="Helical" evidence="7">
    <location>
        <begin position="118"/>
        <end position="138"/>
    </location>
</feature>
<evidence type="ECO:0000256" key="1">
    <source>
        <dbReference type="ARBA" id="ARBA00004651"/>
    </source>
</evidence>
<evidence type="ECO:0000256" key="3">
    <source>
        <dbReference type="ARBA" id="ARBA00022475"/>
    </source>
</evidence>
<dbReference type="GO" id="GO:0015109">
    <property type="term" value="F:chromate transmembrane transporter activity"/>
    <property type="evidence" value="ECO:0007669"/>
    <property type="project" value="InterPro"/>
</dbReference>
<comment type="subcellular location">
    <subcellularLocation>
        <location evidence="1">Cell membrane</location>
        <topology evidence="1">Multi-pass membrane protein</topology>
    </subcellularLocation>
</comment>
<dbReference type="EMBL" id="BNJK01000001">
    <property type="protein sequence ID" value="GHO94656.1"/>
    <property type="molecule type" value="Genomic_DNA"/>
</dbReference>
<comment type="caution">
    <text evidence="8">The sequence shown here is derived from an EMBL/GenBank/DDBJ whole genome shotgun (WGS) entry which is preliminary data.</text>
</comment>
<name>A0A8J3IST6_9CHLR</name>
<dbReference type="PIRSF" id="PIRSF004810">
    <property type="entry name" value="ChrA"/>
    <property type="match status" value="1"/>
</dbReference>
<gene>
    <name evidence="8" type="ORF">KSF_047040</name>
</gene>
<keyword evidence="4 7" id="KW-0812">Transmembrane</keyword>
<dbReference type="PANTHER" id="PTHR43663">
    <property type="entry name" value="CHROMATE TRANSPORT PROTEIN-RELATED"/>
    <property type="match status" value="1"/>
</dbReference>